<gene>
    <name evidence="1" type="ORF">GO499_15045</name>
</gene>
<proteinExistence type="predicted"/>
<organism evidence="1 2">
    <name type="scientific">Algicella marina</name>
    <dbReference type="NCBI Taxonomy" id="2683284"/>
    <lineage>
        <taxon>Bacteria</taxon>
        <taxon>Pseudomonadati</taxon>
        <taxon>Pseudomonadota</taxon>
        <taxon>Alphaproteobacteria</taxon>
        <taxon>Rhodobacterales</taxon>
        <taxon>Paracoccaceae</taxon>
        <taxon>Algicella</taxon>
    </lineage>
</organism>
<accession>A0A6P1T309</accession>
<dbReference type="Proteomes" id="UP000464495">
    <property type="component" value="Chromosome"/>
</dbReference>
<reference evidence="1 2" key="1">
    <citation type="submission" date="2019-12" db="EMBL/GenBank/DDBJ databases">
        <title>Complete genome sequence of Algicella marina strain 9Alg 56(T) isolated from the red alga Tichocarpus crinitus.</title>
        <authorList>
            <person name="Kim S.-G."/>
            <person name="Nedashkovskaya O.I."/>
        </authorList>
    </citation>
    <scope>NUCLEOTIDE SEQUENCE [LARGE SCALE GENOMIC DNA]</scope>
    <source>
        <strain evidence="1 2">9Alg 56</strain>
    </source>
</reference>
<dbReference type="KEGG" id="amaq:GO499_15045"/>
<evidence type="ECO:0000313" key="1">
    <source>
        <dbReference type="EMBL" id="QHQ36397.1"/>
    </source>
</evidence>
<dbReference type="Pfam" id="PF11011">
    <property type="entry name" value="DUF2849"/>
    <property type="match status" value="1"/>
</dbReference>
<protein>
    <submittedName>
        <fullName evidence="1">DUF2849 domain-containing protein</fullName>
    </submittedName>
</protein>
<dbReference type="EMBL" id="CP046620">
    <property type="protein sequence ID" value="QHQ36397.1"/>
    <property type="molecule type" value="Genomic_DNA"/>
</dbReference>
<name>A0A6P1T309_9RHOB</name>
<sequence length="99" mass="10839">MARKFLPKVATGNHLLEGDVVYFTAQGGWTRLHEEAAVAETPEAADALLAQASAFPQEIVGVYLADAELTEEGPQPVHFREAFRTRGPSNYFHGKQAEL</sequence>
<evidence type="ECO:0000313" key="2">
    <source>
        <dbReference type="Proteomes" id="UP000464495"/>
    </source>
</evidence>
<dbReference type="AlphaFoldDB" id="A0A6P1T309"/>
<dbReference type="RefSeq" id="WP_161862943.1">
    <property type="nucleotide sequence ID" value="NZ_CP046620.1"/>
</dbReference>
<dbReference type="InterPro" id="IPR021270">
    <property type="entry name" value="DUF2849"/>
</dbReference>
<keyword evidence="2" id="KW-1185">Reference proteome</keyword>